<dbReference type="Proteomes" id="UP000001304">
    <property type="component" value="Chromosome"/>
</dbReference>
<evidence type="ECO:0008006" key="5">
    <source>
        <dbReference type="Google" id="ProtNLM"/>
    </source>
</evidence>
<dbReference type="Pfam" id="PF21476">
    <property type="entry name" value="PF0610-like_N"/>
    <property type="match status" value="1"/>
</dbReference>
<dbReference type="PANTHER" id="PTHR40663">
    <property type="match status" value="1"/>
</dbReference>
<sequence length="104" mass="11982">MNDIEDSIRKKITKVLESSPEPLDVDAIANIVGIENPREIYEHLRHIAKSIRRSNHTKALLMIPPKCRRCGYIFDLDEPKKPSKCPRCKSESIEPPRFIIRSTS</sequence>
<dbReference type="Pfam" id="PF23470">
    <property type="entry name" value="Zn_ribbon_PF0610"/>
    <property type="match status" value="1"/>
</dbReference>
<reference evidence="3 4" key="1">
    <citation type="journal article" date="2010" name="Stand. Genomic Sci.">
        <title>Complete genome sequence of Ignisphaera aggregans type strain (AQ1.S1).</title>
        <authorList>
            <person name="Goker M."/>
            <person name="Held B."/>
            <person name="Lapidus A."/>
            <person name="Nolan M."/>
            <person name="Spring S."/>
            <person name="Yasawong M."/>
            <person name="Lucas S."/>
            <person name="Glavina Del Rio T."/>
            <person name="Tice H."/>
            <person name="Cheng J.F."/>
            <person name="Goodwin L."/>
            <person name="Tapia R."/>
            <person name="Pitluck S."/>
            <person name="Liolios K."/>
            <person name="Ivanova N."/>
            <person name="Mavromatis K."/>
            <person name="Mikhailova N."/>
            <person name="Pati A."/>
            <person name="Chen A."/>
            <person name="Palaniappan K."/>
            <person name="Brambilla E."/>
            <person name="Land M."/>
            <person name="Hauser L."/>
            <person name="Chang Y.J."/>
            <person name="Jeffries C.D."/>
            <person name="Brettin T."/>
            <person name="Detter J.C."/>
            <person name="Han C."/>
            <person name="Rohde M."/>
            <person name="Sikorski J."/>
            <person name="Woyke T."/>
            <person name="Bristow J."/>
            <person name="Eisen J.A."/>
            <person name="Markowitz V."/>
            <person name="Hugenholtz P."/>
            <person name="Kyrpides N.C."/>
            <person name="Klenk H.P."/>
        </authorList>
    </citation>
    <scope>NUCLEOTIDE SEQUENCE [LARGE SCALE GENOMIC DNA]</scope>
    <source>
        <strain evidence="4">DSM 17230 / JCM 13409 / AQ1.S1</strain>
    </source>
</reference>
<evidence type="ECO:0000313" key="4">
    <source>
        <dbReference type="Proteomes" id="UP000001304"/>
    </source>
</evidence>
<accession>E0SQR2</accession>
<dbReference type="EMBL" id="CP002098">
    <property type="protein sequence ID" value="ADM27136.1"/>
    <property type="molecule type" value="Genomic_DNA"/>
</dbReference>
<organism evidence="3 4">
    <name type="scientific">Ignisphaera aggregans (strain DSM 17230 / JCM 13409 / AQ1.S1)</name>
    <dbReference type="NCBI Taxonomy" id="583356"/>
    <lineage>
        <taxon>Archaea</taxon>
        <taxon>Thermoproteota</taxon>
        <taxon>Thermoprotei</taxon>
        <taxon>Desulfurococcales</taxon>
        <taxon>Desulfurococcaceae</taxon>
        <taxon>Ignisphaera</taxon>
    </lineage>
</organism>
<dbReference type="KEGG" id="iag:Igag_0288"/>
<dbReference type="InterPro" id="IPR057022">
    <property type="entry name" value="PF0610-like_Zn_ribbon_C"/>
</dbReference>
<protein>
    <recommendedName>
        <fullName evidence="5">Transcriptional regulator</fullName>
    </recommendedName>
</protein>
<feature type="domain" description="PF0610-like rubredoxin-like zinc beta-ribbon C-terminal" evidence="2">
    <location>
        <begin position="64"/>
        <end position="101"/>
    </location>
</feature>
<dbReference type="InterPro" id="IPR038767">
    <property type="entry name" value="PF0610-like"/>
</dbReference>
<dbReference type="HOGENOM" id="CLU_162441_0_0_2"/>
<dbReference type="AlphaFoldDB" id="E0SQR2"/>
<dbReference type="InterPro" id="IPR049159">
    <property type="entry name" value="PF0610-like_wHTH_N"/>
</dbReference>
<name>E0SQR2_IGNAA</name>
<keyword evidence="4" id="KW-1185">Reference proteome</keyword>
<gene>
    <name evidence="3" type="ordered locus">Igag_0288</name>
</gene>
<dbReference type="InterPro" id="IPR036390">
    <property type="entry name" value="WH_DNA-bd_sf"/>
</dbReference>
<dbReference type="STRING" id="583356.Igag_0288"/>
<dbReference type="PANTHER" id="PTHR40663:SF2">
    <property type="entry name" value="TRANSCRIPTIONAL REGULATOR"/>
    <property type="match status" value="1"/>
</dbReference>
<evidence type="ECO:0000259" key="2">
    <source>
        <dbReference type="Pfam" id="PF23470"/>
    </source>
</evidence>
<evidence type="ECO:0000259" key="1">
    <source>
        <dbReference type="Pfam" id="PF21476"/>
    </source>
</evidence>
<dbReference type="SUPFAM" id="SSF46785">
    <property type="entry name" value="Winged helix' DNA-binding domain"/>
    <property type="match status" value="1"/>
</dbReference>
<evidence type="ECO:0000313" key="3">
    <source>
        <dbReference type="EMBL" id="ADM27136.1"/>
    </source>
</evidence>
<proteinExistence type="predicted"/>
<feature type="domain" description="PF0610-like winged HTH N-terminal" evidence="1">
    <location>
        <begin position="8"/>
        <end position="55"/>
    </location>
</feature>
<dbReference type="BioCyc" id="IAGG583356:GHAH-299-MONOMER"/>